<evidence type="ECO:0000313" key="8">
    <source>
        <dbReference type="EMBL" id="CAH1403688.1"/>
    </source>
</evidence>
<evidence type="ECO:0000313" key="9">
    <source>
        <dbReference type="Proteomes" id="UP001152798"/>
    </source>
</evidence>
<evidence type="ECO:0000256" key="6">
    <source>
        <dbReference type="ARBA" id="ARBA00023212"/>
    </source>
</evidence>
<dbReference type="PANTHER" id="PTHR31078">
    <property type="entry name" value="CILIA- AND FLAGELLA-ASSOCIATED PROTEIN 300"/>
    <property type="match status" value="1"/>
</dbReference>
<dbReference type="OrthoDB" id="10259249at2759"/>
<reference evidence="8" key="1">
    <citation type="submission" date="2022-01" db="EMBL/GenBank/DDBJ databases">
        <authorList>
            <person name="King R."/>
        </authorList>
    </citation>
    <scope>NUCLEOTIDE SEQUENCE</scope>
</reference>
<sequence length="259" mass="30246">METAKFTFVPLKDKKTVLEQPKIANKLLQWSMKGDLRLKYYNFNQEFHPYQKQDFVEAFFKDPAVISTLEIHRSGWSPIGVPASKVEYEPLAATLTSMAFFDRILDPANNLTRSSGEIRQCYEDKCEGFFIDDNILAMILIEEHDLYNLYSISDRNEFLFNIFKHIYLGGEWCQRDFNIQPYLQTTKDIYKELMSVERVEGSSDIRVRSVVFKVIAYQEDGKPLCPTAPFHVQNFIYLIVDPFKRQVSVLMNHYGGCLE</sequence>
<evidence type="ECO:0000256" key="7">
    <source>
        <dbReference type="ARBA" id="ARBA00023273"/>
    </source>
</evidence>
<name>A0A9P0MQP4_NEZVI</name>
<dbReference type="GO" id="GO:0005930">
    <property type="term" value="C:axoneme"/>
    <property type="evidence" value="ECO:0007669"/>
    <property type="project" value="UniProtKB-SubCell"/>
</dbReference>
<keyword evidence="9" id="KW-1185">Reference proteome</keyword>
<dbReference type="InterPro" id="IPR029416">
    <property type="entry name" value="CFAP300"/>
</dbReference>
<protein>
    <recommendedName>
        <fullName evidence="4">Cilia- and flagella-associated protein 300</fullName>
    </recommendedName>
</protein>
<proteinExistence type="inferred from homology"/>
<evidence type="ECO:0000256" key="1">
    <source>
        <dbReference type="ARBA" id="ARBA00002404"/>
    </source>
</evidence>
<evidence type="ECO:0000256" key="4">
    <source>
        <dbReference type="ARBA" id="ARBA00022174"/>
    </source>
</evidence>
<dbReference type="AlphaFoldDB" id="A0A9P0MQP4"/>
<dbReference type="Proteomes" id="UP001152798">
    <property type="component" value="Chromosome 5"/>
</dbReference>
<evidence type="ECO:0000256" key="5">
    <source>
        <dbReference type="ARBA" id="ARBA00022490"/>
    </source>
</evidence>
<accession>A0A9P0MQP4</accession>
<keyword evidence="7" id="KW-0966">Cell projection</keyword>
<evidence type="ECO:0000256" key="3">
    <source>
        <dbReference type="ARBA" id="ARBA00009205"/>
    </source>
</evidence>
<organism evidence="8 9">
    <name type="scientific">Nezara viridula</name>
    <name type="common">Southern green stink bug</name>
    <name type="synonym">Cimex viridulus</name>
    <dbReference type="NCBI Taxonomy" id="85310"/>
    <lineage>
        <taxon>Eukaryota</taxon>
        <taxon>Metazoa</taxon>
        <taxon>Ecdysozoa</taxon>
        <taxon>Arthropoda</taxon>
        <taxon>Hexapoda</taxon>
        <taxon>Insecta</taxon>
        <taxon>Pterygota</taxon>
        <taxon>Neoptera</taxon>
        <taxon>Paraneoptera</taxon>
        <taxon>Hemiptera</taxon>
        <taxon>Heteroptera</taxon>
        <taxon>Panheteroptera</taxon>
        <taxon>Pentatomomorpha</taxon>
        <taxon>Pentatomoidea</taxon>
        <taxon>Pentatomidae</taxon>
        <taxon>Pentatominae</taxon>
        <taxon>Nezara</taxon>
    </lineage>
</organism>
<gene>
    <name evidence="8" type="ORF">NEZAVI_LOCUS12260</name>
</gene>
<comment type="function">
    <text evidence="1">Cilium- and flagellum-specific protein that plays a role in axonemal structure organization and motility. May play a role in outer and inner dynein arm assembly.</text>
</comment>
<evidence type="ECO:0000256" key="2">
    <source>
        <dbReference type="ARBA" id="ARBA00004430"/>
    </source>
</evidence>
<comment type="similarity">
    <text evidence="3">Belongs to the CFAP300 family.</text>
</comment>
<comment type="subcellular location">
    <subcellularLocation>
        <location evidence="2">Cytoplasm</location>
        <location evidence="2">Cytoskeleton</location>
        <location evidence="2">Cilium axoneme</location>
    </subcellularLocation>
</comment>
<keyword evidence="5" id="KW-0963">Cytoplasm</keyword>
<keyword evidence="6" id="KW-0206">Cytoskeleton</keyword>
<dbReference type="Pfam" id="PF14926">
    <property type="entry name" value="CFAP300"/>
    <property type="match status" value="1"/>
</dbReference>
<dbReference type="EMBL" id="OV725081">
    <property type="protein sequence ID" value="CAH1403688.1"/>
    <property type="molecule type" value="Genomic_DNA"/>
</dbReference>
<dbReference type="PANTHER" id="PTHR31078:SF1">
    <property type="entry name" value="CILIA- AND FLAGELLA-ASSOCIATED PROTEIN 300"/>
    <property type="match status" value="1"/>
</dbReference>